<dbReference type="PRINTS" id="PR00506">
    <property type="entry name" value="D21N6MTFRASE"/>
</dbReference>
<dbReference type="InterPro" id="IPR002295">
    <property type="entry name" value="N4/N6-MTase_EcoPI_Mod-like"/>
</dbReference>
<dbReference type="GO" id="GO:0008170">
    <property type="term" value="F:N-methyltransferase activity"/>
    <property type="evidence" value="ECO:0007669"/>
    <property type="project" value="InterPro"/>
</dbReference>
<evidence type="ECO:0000259" key="7">
    <source>
        <dbReference type="Pfam" id="PF01555"/>
    </source>
</evidence>
<evidence type="ECO:0000256" key="5">
    <source>
        <dbReference type="ARBA" id="ARBA00022691"/>
    </source>
</evidence>
<evidence type="ECO:0000256" key="4">
    <source>
        <dbReference type="ARBA" id="ARBA00022679"/>
    </source>
</evidence>
<protein>
    <recommendedName>
        <fullName evidence="2">site-specific DNA-methyltransferase (adenine-specific)</fullName>
        <ecNumber evidence="2">2.1.1.72</ecNumber>
    </recommendedName>
</protein>
<evidence type="ECO:0000256" key="1">
    <source>
        <dbReference type="ARBA" id="ARBA00006594"/>
    </source>
</evidence>
<dbReference type="AlphaFoldDB" id="A0A066UCF7"/>
<dbReference type="InterPro" id="IPR002052">
    <property type="entry name" value="DNA_methylase_N6_adenine_CS"/>
</dbReference>
<sequence length="552" mass="63102">MNWAGKSTAYQALQAPTNNTLMPCPAESVDFDTTQNIFIESDNLEALKILQKSYAGKIKMIYIDPPYNTGNDFIYHDDFSQSKKDYEIATGDRDINGELLKSFKKNSKDNGHYHSNWLNMMLPRFHLAHTLLSDDGVIFISIDDNEQAQLKLLCDEIFGGENFVDCLIWKSKNGGGNDAKFFSSDYEYVMVYAKDANQFELFDDLKAETTTNYQYEDEFGKYALDRLDKKALGYIKSLDYPITAPDGTIYTVEQPNPDNPTARWRWSEQLVKERYNELVFKNGYVYTKSYEKLGAKPRNLLVDTRFGRTQNGKIELKELFDNISYFSFPKTAKLIIHLLGISTNKNSIILDFFAGSATTAHAVMQLNAEDNGNRQFIMVQLPELTDEKSEAYKAGFKTISEISKERIRRAGAKIKAENPDKTLDTGFKVFKLSDSNFKAWQIDDDDIAKQLEMYIDPLKDNTNEMDIVYELLLKMGLKLTADIKFDNGIYWLTCENKSYAIVLNSLSQDEFNAIIDKKPAKTVVLDKVFLNDSEKSNVILQFKDAGLNFESI</sequence>
<reference evidence="8 9" key="1">
    <citation type="journal article" date="2014" name="Genome Announc.">
        <title>Draft Genome Sequence of Moraxella bovoculi Strain 237T (ATCC BAA-1259T) Isolated from a Calf with Infectious Bovine Keratoconjunctivitis.</title>
        <authorList>
            <person name="Calcutt M.J."/>
            <person name="Foecking M.F."/>
            <person name="Martin N.T."/>
            <person name="Mhlanga-Mutangadura T."/>
            <person name="Reilly T.J."/>
        </authorList>
    </citation>
    <scope>NUCLEOTIDE SEQUENCE [LARGE SCALE GENOMIC DNA]</scope>
    <source>
        <strain evidence="8 9">237</strain>
    </source>
</reference>
<comment type="caution">
    <text evidence="8">The sequence shown here is derived from an EMBL/GenBank/DDBJ whole genome shotgun (WGS) entry which is preliminary data.</text>
</comment>
<evidence type="ECO:0000313" key="9">
    <source>
        <dbReference type="Proteomes" id="UP000035860"/>
    </source>
</evidence>
<dbReference type="GO" id="GO:0009007">
    <property type="term" value="F:site-specific DNA-methyltransferase (adenine-specific) activity"/>
    <property type="evidence" value="ECO:0007669"/>
    <property type="project" value="UniProtKB-EC"/>
</dbReference>
<keyword evidence="8" id="KW-0540">Nuclease</keyword>
<keyword evidence="5" id="KW-0949">S-adenosyl-L-methionine</keyword>
<organism evidence="8 9">
    <name type="scientific">Moraxella bovoculi 237</name>
    <dbReference type="NCBI Taxonomy" id="743974"/>
    <lineage>
        <taxon>Bacteria</taxon>
        <taxon>Pseudomonadati</taxon>
        <taxon>Pseudomonadota</taxon>
        <taxon>Gammaproteobacteria</taxon>
        <taxon>Moraxellales</taxon>
        <taxon>Moraxellaceae</taxon>
        <taxon>Moraxella</taxon>
    </lineage>
</organism>
<dbReference type="PIRSF" id="PIRSF015855">
    <property type="entry name" value="TypeIII_Mtase_mKpnI"/>
    <property type="match status" value="1"/>
</dbReference>
<proteinExistence type="inferred from homology"/>
<comment type="similarity">
    <text evidence="1">Belongs to the N(4)/N(6)-methyltransferase family.</text>
</comment>
<keyword evidence="8" id="KW-0255">Endonuclease</keyword>
<dbReference type="SUPFAM" id="SSF53335">
    <property type="entry name" value="S-adenosyl-L-methionine-dependent methyltransferases"/>
    <property type="match status" value="1"/>
</dbReference>
<comment type="catalytic activity">
    <reaction evidence="6">
        <text>a 2'-deoxyadenosine in DNA + S-adenosyl-L-methionine = an N(6)-methyl-2'-deoxyadenosine in DNA + S-adenosyl-L-homocysteine + H(+)</text>
        <dbReference type="Rhea" id="RHEA:15197"/>
        <dbReference type="Rhea" id="RHEA-COMP:12418"/>
        <dbReference type="Rhea" id="RHEA-COMP:12419"/>
        <dbReference type="ChEBI" id="CHEBI:15378"/>
        <dbReference type="ChEBI" id="CHEBI:57856"/>
        <dbReference type="ChEBI" id="CHEBI:59789"/>
        <dbReference type="ChEBI" id="CHEBI:90615"/>
        <dbReference type="ChEBI" id="CHEBI:90616"/>
        <dbReference type="EC" id="2.1.1.72"/>
    </reaction>
</comment>
<dbReference type="GO" id="GO:0004519">
    <property type="term" value="F:endonuclease activity"/>
    <property type="evidence" value="ECO:0007669"/>
    <property type="project" value="UniProtKB-KW"/>
</dbReference>
<evidence type="ECO:0000256" key="3">
    <source>
        <dbReference type="ARBA" id="ARBA00022603"/>
    </source>
</evidence>
<accession>A0A066UCF7</accession>
<dbReference type="GO" id="GO:0032259">
    <property type="term" value="P:methylation"/>
    <property type="evidence" value="ECO:0007669"/>
    <property type="project" value="UniProtKB-KW"/>
</dbReference>
<evidence type="ECO:0000256" key="2">
    <source>
        <dbReference type="ARBA" id="ARBA00011900"/>
    </source>
</evidence>
<gene>
    <name evidence="8" type="ORF">MBO_04739</name>
</gene>
<dbReference type="Pfam" id="PF01555">
    <property type="entry name" value="N6_N4_Mtase"/>
    <property type="match status" value="1"/>
</dbReference>
<dbReference type="InterPro" id="IPR029063">
    <property type="entry name" value="SAM-dependent_MTases_sf"/>
</dbReference>
<dbReference type="GO" id="GO:0003677">
    <property type="term" value="F:DNA binding"/>
    <property type="evidence" value="ECO:0007669"/>
    <property type="project" value="InterPro"/>
</dbReference>
<feature type="domain" description="DNA methylase N-4/N-6" evidence="7">
    <location>
        <begin position="58"/>
        <end position="376"/>
    </location>
</feature>
<dbReference type="Proteomes" id="UP000035860">
    <property type="component" value="Unassembled WGS sequence"/>
</dbReference>
<dbReference type="EMBL" id="AOMT01000022">
    <property type="protein sequence ID" value="KDN25091.1"/>
    <property type="molecule type" value="Genomic_DNA"/>
</dbReference>
<name>A0A066UCF7_9GAMM</name>
<keyword evidence="8" id="KW-0378">Hydrolase</keyword>
<dbReference type="eggNOG" id="COG2189">
    <property type="taxonomic scope" value="Bacteria"/>
</dbReference>
<keyword evidence="3" id="KW-0489">Methyltransferase</keyword>
<dbReference type="REBASE" id="88929">
    <property type="entry name" value="M.Mbo237TORF4739P"/>
</dbReference>
<dbReference type="Gene3D" id="3.40.50.150">
    <property type="entry name" value="Vaccinia Virus protein VP39"/>
    <property type="match status" value="1"/>
</dbReference>
<dbReference type="PROSITE" id="PS00092">
    <property type="entry name" value="N6_MTASE"/>
    <property type="match status" value="1"/>
</dbReference>
<evidence type="ECO:0000256" key="6">
    <source>
        <dbReference type="ARBA" id="ARBA00047942"/>
    </source>
</evidence>
<keyword evidence="4" id="KW-0808">Transferase</keyword>
<keyword evidence="9" id="KW-1185">Reference proteome</keyword>
<dbReference type="InterPro" id="IPR002941">
    <property type="entry name" value="DNA_methylase_N4/N6"/>
</dbReference>
<evidence type="ECO:0000313" key="8">
    <source>
        <dbReference type="EMBL" id="KDN25091.1"/>
    </source>
</evidence>
<dbReference type="EC" id="2.1.1.72" evidence="2"/>